<sequence>MTAIENCSEDSVSTAGTSRFTAESSPVRSRYASDLHPFGCNGILLPPGFALFLGHTSFASGLGNSGNTSDAHHRSSAQASCAHGFTRLHWLSVITLGSPDIGSVSIGRPMEVDDHTTVAPSSINASVGCCPHCALGLQHLASPPVIAPMDAPTICASMESLPVCLPVLTSPLPAPFQPFSISSTSSKASPSPATPTRTCSQSPDY</sequence>
<reference evidence="2" key="1">
    <citation type="submission" date="2023-08" db="EMBL/GenBank/DDBJ databases">
        <title>Chromosome-level Genome Assembly of mud carp (Cirrhinus molitorella).</title>
        <authorList>
            <person name="Liu H."/>
        </authorList>
    </citation>
    <scope>NUCLEOTIDE SEQUENCE</scope>
    <source>
        <strain evidence="2">Prfri</strain>
        <tissue evidence="2">Muscle</tissue>
    </source>
</reference>
<protein>
    <submittedName>
        <fullName evidence="2">Uncharacterized protein</fullName>
    </submittedName>
</protein>
<keyword evidence="3" id="KW-1185">Reference proteome</keyword>
<dbReference type="Proteomes" id="UP001187343">
    <property type="component" value="Unassembled WGS sequence"/>
</dbReference>
<evidence type="ECO:0000256" key="1">
    <source>
        <dbReference type="SAM" id="MobiDB-lite"/>
    </source>
</evidence>
<organism evidence="2 3">
    <name type="scientific">Cirrhinus molitorella</name>
    <name type="common">mud carp</name>
    <dbReference type="NCBI Taxonomy" id="172907"/>
    <lineage>
        <taxon>Eukaryota</taxon>
        <taxon>Metazoa</taxon>
        <taxon>Chordata</taxon>
        <taxon>Craniata</taxon>
        <taxon>Vertebrata</taxon>
        <taxon>Euteleostomi</taxon>
        <taxon>Actinopterygii</taxon>
        <taxon>Neopterygii</taxon>
        <taxon>Teleostei</taxon>
        <taxon>Ostariophysi</taxon>
        <taxon>Cypriniformes</taxon>
        <taxon>Cyprinidae</taxon>
        <taxon>Labeoninae</taxon>
        <taxon>Labeonini</taxon>
        <taxon>Cirrhinus</taxon>
    </lineage>
</organism>
<evidence type="ECO:0000313" key="3">
    <source>
        <dbReference type="Proteomes" id="UP001187343"/>
    </source>
</evidence>
<proteinExistence type="predicted"/>
<dbReference type="EMBL" id="JAUYZG010000006">
    <property type="protein sequence ID" value="KAK2905489.1"/>
    <property type="molecule type" value="Genomic_DNA"/>
</dbReference>
<evidence type="ECO:0000313" key="2">
    <source>
        <dbReference type="EMBL" id="KAK2905489.1"/>
    </source>
</evidence>
<gene>
    <name evidence="2" type="ORF">Q8A67_007288</name>
</gene>
<accession>A0AA88PY94</accession>
<feature type="region of interest" description="Disordered" evidence="1">
    <location>
        <begin position="182"/>
        <end position="205"/>
    </location>
</feature>
<dbReference type="AlphaFoldDB" id="A0AA88PY94"/>
<comment type="caution">
    <text evidence="2">The sequence shown here is derived from an EMBL/GenBank/DDBJ whole genome shotgun (WGS) entry which is preliminary data.</text>
</comment>
<name>A0AA88PY94_9TELE</name>